<accession>A0A1E3AGN7</accession>
<evidence type="ECO:0000313" key="5">
    <source>
        <dbReference type="EMBL" id="ODM07880.1"/>
    </source>
</evidence>
<dbReference type="GeneID" id="93305155"/>
<dbReference type="SUPFAM" id="SSF48208">
    <property type="entry name" value="Six-hairpin glycosidases"/>
    <property type="match status" value="1"/>
</dbReference>
<dbReference type="InterPro" id="IPR008928">
    <property type="entry name" value="6-hairpin_glycosidase_sf"/>
</dbReference>
<dbReference type="PATRIC" id="fig|1432052.3.peg.5766"/>
<reference evidence="5 6" key="1">
    <citation type="submission" date="2016-07" db="EMBL/GenBank/DDBJ databases">
        <title>Characterization of isolates of Eisenbergiella tayi derived from blood cultures, using whole genome sequencing.</title>
        <authorList>
            <person name="Burdz T."/>
            <person name="Wiebe D."/>
            <person name="Huynh C."/>
            <person name="Bernard K."/>
        </authorList>
    </citation>
    <scope>NUCLEOTIDE SEQUENCE [LARGE SCALE GENOMIC DNA]</scope>
    <source>
        <strain evidence="5 6">NML 120489</strain>
    </source>
</reference>
<dbReference type="Proteomes" id="UP000095003">
    <property type="component" value="Unassembled WGS sequence"/>
</dbReference>
<dbReference type="InterPro" id="IPR052369">
    <property type="entry name" value="UG_Glycosaminoglycan_Hydrolase"/>
</dbReference>
<keyword evidence="5" id="KW-0326">Glycosidase</keyword>
<evidence type="ECO:0000256" key="1">
    <source>
        <dbReference type="ARBA" id="ARBA00022801"/>
    </source>
</evidence>
<name>A0A1E3AGN7_9FIRM</name>
<dbReference type="Pfam" id="PF07470">
    <property type="entry name" value="Glyco_hydro_88"/>
    <property type="match status" value="1"/>
</dbReference>
<dbReference type="EC" id="3.2.1.179" evidence="5"/>
<evidence type="ECO:0000313" key="6">
    <source>
        <dbReference type="Proteomes" id="UP000095003"/>
    </source>
</evidence>
<evidence type="ECO:0000256" key="2">
    <source>
        <dbReference type="ARBA" id="ARBA00038358"/>
    </source>
</evidence>
<dbReference type="InterPro" id="IPR012341">
    <property type="entry name" value="6hp_glycosidase-like_sf"/>
</dbReference>
<dbReference type="RefSeq" id="WP_069158835.1">
    <property type="nucleotide sequence ID" value="NZ_DBFYTC010000202.1"/>
</dbReference>
<feature type="binding site" evidence="4">
    <location>
        <position position="105"/>
    </location>
    <ligand>
        <name>substrate</name>
    </ligand>
</feature>
<evidence type="ECO:0000256" key="4">
    <source>
        <dbReference type="PIRSR" id="PIRSR610905-2"/>
    </source>
</evidence>
<dbReference type="EMBL" id="MCGI01000006">
    <property type="protein sequence ID" value="ODM07880.1"/>
    <property type="molecule type" value="Genomic_DNA"/>
</dbReference>
<sequence length="388" mass="43912">MQQEKEKLWAGEVFAEFEKKMEKVAEKSKDKIPALAIDGVHDDRGDGTKEWRADDGLNWWTNGFWGGMLWMLYAETGKERYGEIARISERKLDACFESFLGLHHDVGFMWMPTAVADYRLTGNREARKRGLHAADLLAGRFNPAGGFIRAWNDIPGSGDDTRGWAIIDCMFNITLLYWASEETKDPRFRQIAMLHADTVRENFIRPDGSVKHIVEFDPETGAVRRDYGGQGYGEGSSWTRGQGWGLYGFALSFLHTGKAEYLETAEKIGDYFAANIPEDGLIPVDFCQPAEPLWYDDTAAAVAACGFLELSGMEAVPEDKRIFYREAALKLLKALDEKHCDWTEKSDCFLTHCSGSYHGEQHNHTLVYADSFFLEAILKLKGAPFLLW</sequence>
<feature type="binding site" evidence="4">
    <location>
        <position position="240"/>
    </location>
    <ligand>
        <name>substrate</name>
    </ligand>
</feature>
<organism evidence="5 6">
    <name type="scientific">Eisenbergiella tayi</name>
    <dbReference type="NCBI Taxonomy" id="1432052"/>
    <lineage>
        <taxon>Bacteria</taxon>
        <taxon>Bacillati</taxon>
        <taxon>Bacillota</taxon>
        <taxon>Clostridia</taxon>
        <taxon>Lachnospirales</taxon>
        <taxon>Lachnospiraceae</taxon>
        <taxon>Eisenbergiella</taxon>
    </lineage>
</organism>
<evidence type="ECO:0000256" key="3">
    <source>
        <dbReference type="PIRSR" id="PIRSR610905-1"/>
    </source>
</evidence>
<protein>
    <submittedName>
        <fullName evidence="5">Unsaturated glucuronyl hydrolase</fullName>
        <ecNumber evidence="5">3.2.1.179</ecNumber>
    </submittedName>
</protein>
<dbReference type="GO" id="GO:0052757">
    <property type="term" value="F:chondroitin hydrolase activity"/>
    <property type="evidence" value="ECO:0007669"/>
    <property type="project" value="TreeGrafter"/>
</dbReference>
<feature type="binding site" evidence="4">
    <location>
        <position position="244"/>
    </location>
    <ligand>
        <name>substrate</name>
    </ligand>
</feature>
<dbReference type="Gene3D" id="1.50.10.10">
    <property type="match status" value="1"/>
</dbReference>
<dbReference type="PANTHER" id="PTHR36845">
    <property type="entry name" value="HYDROLASE, PUTATIVE (AFU_ORTHOLOGUE AFUA_7G05090)-RELATED"/>
    <property type="match status" value="1"/>
</dbReference>
<feature type="active site" description="Proton donor" evidence="3">
    <location>
        <position position="168"/>
    </location>
</feature>
<gene>
    <name evidence="5" type="primary">ugl_4</name>
    <name evidence="5" type="ORF">BEH84_05203</name>
</gene>
<dbReference type="AlphaFoldDB" id="A0A1E3AGN7"/>
<dbReference type="GO" id="GO:0000272">
    <property type="term" value="P:polysaccharide catabolic process"/>
    <property type="evidence" value="ECO:0007669"/>
    <property type="project" value="TreeGrafter"/>
</dbReference>
<proteinExistence type="inferred from homology"/>
<feature type="binding site" evidence="4">
    <location>
        <position position="168"/>
    </location>
    <ligand>
        <name>substrate</name>
    </ligand>
</feature>
<dbReference type="InterPro" id="IPR010905">
    <property type="entry name" value="Glyco_hydro_88"/>
</dbReference>
<feature type="binding site" evidence="4">
    <location>
        <position position="356"/>
    </location>
    <ligand>
        <name>substrate</name>
    </ligand>
</feature>
<comment type="caution">
    <text evidence="5">The sequence shown here is derived from an EMBL/GenBank/DDBJ whole genome shotgun (WGS) entry which is preliminary data.</text>
</comment>
<dbReference type="PANTHER" id="PTHR36845:SF1">
    <property type="entry name" value="HYDROLASE, PUTATIVE (AFU_ORTHOLOGUE AFUA_7G05090)-RELATED"/>
    <property type="match status" value="1"/>
</dbReference>
<comment type="similarity">
    <text evidence="2">Belongs to the glycosyl hydrolase 88 family.</text>
</comment>
<keyword evidence="1 5" id="KW-0378">Hydrolase</keyword>
<feature type="active site" description="Nucleophile" evidence="3">
    <location>
        <position position="105"/>
    </location>
</feature>